<dbReference type="PANTHER" id="PTHR45737">
    <property type="entry name" value="VON WILLEBRAND FACTOR A DOMAIN-CONTAINING PROTEIN 5A"/>
    <property type="match status" value="1"/>
</dbReference>
<dbReference type="InterPro" id="IPR036465">
    <property type="entry name" value="vWFA_dom_sf"/>
</dbReference>
<proteinExistence type="predicted"/>
<dbReference type="SUPFAM" id="SSF53300">
    <property type="entry name" value="vWA-like"/>
    <property type="match status" value="1"/>
</dbReference>
<feature type="domain" description="VIT" evidence="1">
    <location>
        <begin position="1"/>
        <end position="127"/>
    </location>
</feature>
<protein>
    <recommendedName>
        <fullName evidence="1">VIT domain-containing protein</fullName>
    </recommendedName>
</protein>
<name>A0AAU9J1J0_9CILI</name>
<evidence type="ECO:0000259" key="1">
    <source>
        <dbReference type="PROSITE" id="PS51468"/>
    </source>
</evidence>
<evidence type="ECO:0000313" key="2">
    <source>
        <dbReference type="EMBL" id="CAG9319729.1"/>
    </source>
</evidence>
<reference evidence="2" key="1">
    <citation type="submission" date="2021-09" db="EMBL/GenBank/DDBJ databases">
        <authorList>
            <consortium name="AG Swart"/>
            <person name="Singh M."/>
            <person name="Singh A."/>
            <person name="Seah K."/>
            <person name="Emmerich C."/>
        </authorList>
    </citation>
    <scope>NUCLEOTIDE SEQUENCE</scope>
    <source>
        <strain evidence="2">ATCC30299</strain>
    </source>
</reference>
<evidence type="ECO:0000313" key="3">
    <source>
        <dbReference type="Proteomes" id="UP001162131"/>
    </source>
</evidence>
<dbReference type="EMBL" id="CAJZBQ010000023">
    <property type="protein sequence ID" value="CAG9319729.1"/>
    <property type="molecule type" value="Genomic_DNA"/>
</dbReference>
<organism evidence="2 3">
    <name type="scientific">Blepharisma stoltei</name>
    <dbReference type="NCBI Taxonomy" id="1481888"/>
    <lineage>
        <taxon>Eukaryota</taxon>
        <taxon>Sar</taxon>
        <taxon>Alveolata</taxon>
        <taxon>Ciliophora</taxon>
        <taxon>Postciliodesmatophora</taxon>
        <taxon>Heterotrichea</taxon>
        <taxon>Heterotrichida</taxon>
        <taxon>Blepharismidae</taxon>
        <taxon>Blepharisma</taxon>
    </lineage>
</organism>
<comment type="caution">
    <text evidence="2">The sequence shown here is derived from an EMBL/GenBank/DDBJ whole genome shotgun (WGS) entry which is preliminary data.</text>
</comment>
<dbReference type="Gene3D" id="3.40.50.410">
    <property type="entry name" value="von Willebrand factor, type A domain"/>
    <property type="match status" value="1"/>
</dbReference>
<dbReference type="Pfam" id="PF08487">
    <property type="entry name" value="VIT"/>
    <property type="match status" value="1"/>
</dbReference>
<dbReference type="Proteomes" id="UP001162131">
    <property type="component" value="Unassembled WGS sequence"/>
</dbReference>
<accession>A0AAU9J1J0</accession>
<keyword evidence="3" id="KW-1185">Reference proteome</keyword>
<sequence length="772" mass="88400">MSILLGSNNEPLKLTKFHIDGIIHNNSAEFTFHQHYLNTSNEEIHAKYIFPCIPNITLVNLSTYKTRSNSSLKIEEVHKVLKSYEDAKNAGENSYTLEKLQEYDMMVYSVEKIAANEGIQVDTVFACKAEKMLSEPYWKLKIPKELFPPGHQEIPYTADIHSFWDYSLRQYNKFLLESGNFIKLEVDFGVAGFMNFSPDNDLEVVYYFETPQESYLTIQKDPRINRYSFYLSYKPDKNLLDLSEERLAGEFAIFLDRNASIDSKIPSATEAAALFIRSLPENCYFNVIIFGKPIFEKSRKYDQCSIDEAYLAISSDNNDITECDFFGPLKYVLESPRIPGYPLSIFVVTNRSTWDNKTKITRLIKKYKEAKINTIGIDSDGTFIKELSRIGKGTSYMSNSPNEIKQGVLRSLKQALSPTFTDICLSDNRIFDFVLPNETFNVTLEEKIEISGVFKKGLLPKSIDLQFKTDRVGPLQHINWSIAEGQISISSSILILESKKYLKQCDQGLSVRKSKEYQVEGDFASFNIERYKKNKLTEDQAANNDLEENAIDIKKSSQSYSETKVQEITNSERNLLKPATKLKQSNKQAKEKTVNVNSTPNVQSKTVSDEVAYQAQSDSCSIDVALQVKRGRNKKLDAASPRKKAKVKEEQIQSTEINKLEIAELPEIFQNMNEVKGAENEYEVEKILHLQKAEGYWEFSKNLSDIVYNLLGYDLGISKLDHKLITALIVAFLEEKCIKYKDLSDLIVMKAKRWLAKNDQILIRLSDFNTLF</sequence>
<dbReference type="PROSITE" id="PS51468">
    <property type="entry name" value="VIT"/>
    <property type="match status" value="1"/>
</dbReference>
<dbReference type="AlphaFoldDB" id="A0AAU9J1J0"/>
<dbReference type="PANTHER" id="PTHR45737:SF6">
    <property type="entry name" value="VON WILLEBRAND FACTOR A DOMAIN-CONTAINING PROTEIN 5A"/>
    <property type="match status" value="1"/>
</dbReference>
<gene>
    <name evidence="2" type="ORF">BSTOLATCC_MIC24278</name>
</gene>
<dbReference type="InterPro" id="IPR002035">
    <property type="entry name" value="VWF_A"/>
</dbReference>
<dbReference type="InterPro" id="IPR013694">
    <property type="entry name" value="VIT"/>
</dbReference>
<dbReference type="Pfam" id="PF13768">
    <property type="entry name" value="VWA_3"/>
    <property type="match status" value="1"/>
</dbReference>